<dbReference type="Gene3D" id="2.60.420.10">
    <property type="entry name" value="Maltose phosphorylase, domain 3"/>
    <property type="match status" value="1"/>
</dbReference>
<evidence type="ECO:0000313" key="3">
    <source>
        <dbReference type="EMBL" id="GCB34206.1"/>
    </source>
</evidence>
<dbReference type="InterPro" id="IPR008979">
    <property type="entry name" value="Galactose-bd-like_sf"/>
</dbReference>
<dbReference type="PANTHER" id="PTHR34987">
    <property type="entry name" value="C, PUTATIVE (AFU_ORTHOLOGUE AFUA_3G02880)-RELATED"/>
    <property type="match status" value="1"/>
</dbReference>
<dbReference type="Gene3D" id="2.60.120.260">
    <property type="entry name" value="Galactose-binding domain-like"/>
    <property type="match status" value="1"/>
</dbReference>
<keyword evidence="4" id="KW-1185">Reference proteome</keyword>
<dbReference type="InterPro" id="IPR035398">
    <property type="entry name" value="Bac_rhamnosid_C"/>
</dbReference>
<dbReference type="Gene3D" id="1.50.10.10">
    <property type="match status" value="1"/>
</dbReference>
<name>A0A401LRM9_9BACE</name>
<dbReference type="PANTHER" id="PTHR34987:SF4">
    <property type="entry name" value="ALPHA-L-RHAMNOSIDASE C-TERMINAL DOMAIN-CONTAINING PROTEIN"/>
    <property type="match status" value="1"/>
</dbReference>
<feature type="domain" description="Alpha-L-rhamnosidase six-hairpin glycosidase" evidence="1">
    <location>
        <begin position="321"/>
        <end position="637"/>
    </location>
</feature>
<comment type="caution">
    <text evidence="3">The sequence shown here is derived from an EMBL/GenBank/DDBJ whole genome shotgun (WGS) entry which is preliminary data.</text>
</comment>
<dbReference type="SUPFAM" id="SSF48208">
    <property type="entry name" value="Six-hairpin glycosidases"/>
    <property type="match status" value="1"/>
</dbReference>
<evidence type="ECO:0008006" key="5">
    <source>
        <dbReference type="Google" id="ProtNLM"/>
    </source>
</evidence>
<evidence type="ECO:0000259" key="1">
    <source>
        <dbReference type="Pfam" id="PF17389"/>
    </source>
</evidence>
<dbReference type="GO" id="GO:0005975">
    <property type="term" value="P:carbohydrate metabolic process"/>
    <property type="evidence" value="ECO:0007669"/>
    <property type="project" value="InterPro"/>
</dbReference>
<dbReference type="InterPro" id="IPR035396">
    <property type="entry name" value="Bac_rhamnosid6H"/>
</dbReference>
<dbReference type="Proteomes" id="UP000288079">
    <property type="component" value="Unassembled WGS sequence"/>
</dbReference>
<dbReference type="InterPro" id="IPR008928">
    <property type="entry name" value="6-hairpin_glycosidase_sf"/>
</dbReference>
<sequence length="755" mass="86332">MTLFLLAGLAYASATEWKAKWITPMVNQNLPNTWIGFRKQVSVAQVPTEAIARIAVDSKYWLWVNGEIVVREGGLKRGPNRKDTYYDEVDIAPYLREGNNTIAVLVWYFGKDGFSHNSSGKAGLLFDCQTPGIEILSDASWGGSLMNAFSTAPAPEPNFRLSESSIRYDSRRAPKGWQTNHDIHLGECIEIREAGEAPWNKLHKRPIPLWKDFGLTDYVAIEEKIGNTHDMLICTLPYNAHVTPWLKTDVTEGQLIEIYTDNYLKFTGEHILRAEYITGKGQQEFECYGWMNGHKVYYVYPHGMKRPEVKYRETGYNAEFAGEFHCSDPFFEKLWTKAARTLYVNMRDTYMDCPERERAQWTGDAVNEAEQAYYVLSRSADDLTRKWLREIVGWQKPNGQLFAPVPAGNWTKELSGQVLSTIGYFGLWNYYMQTGDRETLADLYDGVKRYLALWQTEHDGTVVFRHGEWQWGDWGSNVDIVAIHNILFYHAIKGMQRTAQALGKTNDARTWAEWMKNFEKGFNDRFWNGKAYRTPGYEGKTDDRVQALAAVIGAAGTDKYPAIVETLHKEYHASPYMERYVMEALFVMGYPEFALERIRQRFEPMVKDDRYTTLYEVWNDKATVNHAWSGGALNVLSRYLCGVAPVEPAYRTFQIVPQPGNINRASTVVPSIAGTIRSSFEKTSKRFTLKISVPDNTTCIVGIERKYAKIALDGKRIWQQGQFIPHSSYGTATQDDDAFVKFTVKAGEWTITADK</sequence>
<dbReference type="InterPro" id="IPR012341">
    <property type="entry name" value="6hp_glycosidase-like_sf"/>
</dbReference>
<reference evidence="3 4" key="1">
    <citation type="submission" date="2018-10" db="EMBL/GenBank/DDBJ databases">
        <title>Draft Genome Sequence of Bacteroides sp. KCTC 15687.</title>
        <authorList>
            <person name="Yu S.Y."/>
            <person name="Kim J.S."/>
            <person name="Oh B.S."/>
            <person name="Park S.H."/>
            <person name="Kang S.W."/>
            <person name="Park J.E."/>
            <person name="Choi S.H."/>
            <person name="Han K.I."/>
            <person name="Lee K.C."/>
            <person name="Eom M.K."/>
            <person name="Suh M.K."/>
            <person name="Lee D.H."/>
            <person name="Yoon H."/>
            <person name="Kim B."/>
            <person name="Yang S.J."/>
            <person name="Lee J.S."/>
            <person name="Lee J.H."/>
        </authorList>
    </citation>
    <scope>NUCLEOTIDE SEQUENCE [LARGE SCALE GENOMIC DNA]</scope>
    <source>
        <strain evidence="3 4">KCTC 15687</strain>
    </source>
</reference>
<gene>
    <name evidence="3" type="ORF">KGMB02408_11510</name>
</gene>
<dbReference type="Pfam" id="PF17389">
    <property type="entry name" value="Bac_rhamnosid6H"/>
    <property type="match status" value="1"/>
</dbReference>
<evidence type="ECO:0000313" key="4">
    <source>
        <dbReference type="Proteomes" id="UP000288079"/>
    </source>
</evidence>
<protein>
    <recommendedName>
        <fullName evidence="5">Alpha-L-rhamnosidase</fullName>
    </recommendedName>
</protein>
<organism evidence="3 4">
    <name type="scientific">Bacteroides faecalis</name>
    <dbReference type="NCBI Taxonomy" id="2447885"/>
    <lineage>
        <taxon>Bacteria</taxon>
        <taxon>Pseudomonadati</taxon>
        <taxon>Bacteroidota</taxon>
        <taxon>Bacteroidia</taxon>
        <taxon>Bacteroidales</taxon>
        <taxon>Bacteroidaceae</taxon>
        <taxon>Bacteroides</taxon>
    </lineage>
</organism>
<feature type="domain" description="Alpha-L-rhamnosidase C-terminal" evidence="2">
    <location>
        <begin position="642"/>
        <end position="704"/>
    </location>
</feature>
<proteinExistence type="predicted"/>
<dbReference type="AlphaFoldDB" id="A0A401LRM9"/>
<dbReference type="Pfam" id="PF17390">
    <property type="entry name" value="Bac_rhamnosid_C"/>
    <property type="match status" value="1"/>
</dbReference>
<dbReference type="SUPFAM" id="SSF49785">
    <property type="entry name" value="Galactose-binding domain-like"/>
    <property type="match status" value="1"/>
</dbReference>
<dbReference type="EMBL" id="BHWB01000003">
    <property type="protein sequence ID" value="GCB34206.1"/>
    <property type="molecule type" value="Genomic_DNA"/>
</dbReference>
<evidence type="ECO:0000259" key="2">
    <source>
        <dbReference type="Pfam" id="PF17390"/>
    </source>
</evidence>
<accession>A0A401LRM9</accession>